<evidence type="ECO:0000259" key="4">
    <source>
        <dbReference type="SMART" id="SM00418"/>
    </source>
</evidence>
<dbReference type="AlphaFoldDB" id="A0A3E0HEQ2"/>
<dbReference type="SMART" id="SM00418">
    <property type="entry name" value="HTH_ARSR"/>
    <property type="match status" value="1"/>
</dbReference>
<dbReference type="SUPFAM" id="SSF46785">
    <property type="entry name" value="Winged helix' DNA-binding domain"/>
    <property type="match status" value="1"/>
</dbReference>
<dbReference type="CDD" id="cd00090">
    <property type="entry name" value="HTH_ARSR"/>
    <property type="match status" value="1"/>
</dbReference>
<dbReference type="Gene3D" id="1.10.10.10">
    <property type="entry name" value="Winged helix-like DNA-binding domain superfamily/Winged helix DNA-binding domain"/>
    <property type="match status" value="1"/>
</dbReference>
<dbReference type="PANTHER" id="PTHR43132:SF8">
    <property type="entry name" value="HTH-TYPE TRANSCRIPTIONAL REGULATOR KMTR"/>
    <property type="match status" value="1"/>
</dbReference>
<dbReference type="SMART" id="SM00419">
    <property type="entry name" value="HTH_CRP"/>
    <property type="match status" value="1"/>
</dbReference>
<comment type="caution">
    <text evidence="6">The sequence shown here is derived from an EMBL/GenBank/DDBJ whole genome shotgun (WGS) entry which is preliminary data.</text>
</comment>
<dbReference type="GO" id="GO:0003700">
    <property type="term" value="F:DNA-binding transcription factor activity"/>
    <property type="evidence" value="ECO:0007669"/>
    <property type="project" value="InterPro"/>
</dbReference>
<feature type="domain" description="HTH crp-type" evidence="5">
    <location>
        <begin position="259"/>
        <end position="311"/>
    </location>
</feature>
<dbReference type="InterPro" id="IPR011991">
    <property type="entry name" value="ArsR-like_HTH"/>
</dbReference>
<evidence type="ECO:0000259" key="5">
    <source>
        <dbReference type="SMART" id="SM00419"/>
    </source>
</evidence>
<evidence type="ECO:0000256" key="1">
    <source>
        <dbReference type="ARBA" id="ARBA00023015"/>
    </source>
</evidence>
<dbReference type="InterPro" id="IPR036390">
    <property type="entry name" value="WH_DNA-bd_sf"/>
</dbReference>
<keyword evidence="2" id="KW-0238">DNA-binding</keyword>
<proteinExistence type="predicted"/>
<dbReference type="InterPro" id="IPR036388">
    <property type="entry name" value="WH-like_DNA-bd_sf"/>
</dbReference>
<dbReference type="InterPro" id="IPR001845">
    <property type="entry name" value="HTH_ArsR_DNA-bd_dom"/>
</dbReference>
<dbReference type="InterPro" id="IPR051011">
    <property type="entry name" value="Metal_resp_trans_reg"/>
</dbReference>
<dbReference type="EMBL" id="QUNO01000009">
    <property type="protein sequence ID" value="REH43690.1"/>
    <property type="molecule type" value="Genomic_DNA"/>
</dbReference>
<evidence type="ECO:0000313" key="6">
    <source>
        <dbReference type="EMBL" id="REH43690.1"/>
    </source>
</evidence>
<dbReference type="RefSeq" id="WP_170217764.1">
    <property type="nucleotide sequence ID" value="NZ_CP144375.1"/>
</dbReference>
<keyword evidence="3" id="KW-0804">Transcription</keyword>
<dbReference type="GO" id="GO:0003677">
    <property type="term" value="F:DNA binding"/>
    <property type="evidence" value="ECO:0007669"/>
    <property type="project" value="UniProtKB-KW"/>
</dbReference>
<keyword evidence="1" id="KW-0805">Transcription regulation</keyword>
<dbReference type="InterPro" id="IPR012318">
    <property type="entry name" value="HTH_CRP"/>
</dbReference>
<sequence length="324" mass="36299">MALRIHFTAEDLARTSVAAGPDPMWEILLSGFRLREADIALEHRQWLREVRARRRLGPSLRLLSVLTPLRHYIPDFLTPDEGRDGFEAGLEALASTPRRRLRREVLHLARTSRVPDWIRPLADGDVTYLEQLCAEVRMLHEDAIAPYQEIMRGNADTDRSIRARAMLSDGVEGLFRSFGPQVQWEAPVLTVHFALDRDLYLNGRGLRLVPAHFSRHTLDALADPELAPVLVYPVDLHSRWTQLSTSKRGSLDALMGATRAAVMDAVEDGATTTELARRLGTSLSAVSRHTGVLRDAGLISTRRRGAAVLHTLTPLGRQLLDRQL</sequence>
<evidence type="ECO:0000313" key="7">
    <source>
        <dbReference type="Proteomes" id="UP000256269"/>
    </source>
</evidence>
<name>A0A3E0HEQ2_9PSEU</name>
<accession>A0A3E0HEQ2</accession>
<dbReference type="Pfam" id="PF12840">
    <property type="entry name" value="HTH_20"/>
    <property type="match status" value="1"/>
</dbReference>
<keyword evidence="7" id="KW-1185">Reference proteome</keyword>
<evidence type="ECO:0000256" key="2">
    <source>
        <dbReference type="ARBA" id="ARBA00023125"/>
    </source>
</evidence>
<dbReference type="PANTHER" id="PTHR43132">
    <property type="entry name" value="ARSENICAL RESISTANCE OPERON REPRESSOR ARSR-RELATED"/>
    <property type="match status" value="1"/>
</dbReference>
<evidence type="ECO:0000256" key="3">
    <source>
        <dbReference type="ARBA" id="ARBA00023163"/>
    </source>
</evidence>
<reference evidence="6 7" key="1">
    <citation type="submission" date="2018-08" db="EMBL/GenBank/DDBJ databases">
        <title>Genomic Encyclopedia of Archaeal and Bacterial Type Strains, Phase II (KMG-II): from individual species to whole genera.</title>
        <authorList>
            <person name="Goeker M."/>
        </authorList>
    </citation>
    <scope>NUCLEOTIDE SEQUENCE [LARGE SCALE GENOMIC DNA]</scope>
    <source>
        <strain evidence="6 7">DSM 45791</strain>
    </source>
</reference>
<feature type="domain" description="HTH arsR-type" evidence="4">
    <location>
        <begin position="249"/>
        <end position="321"/>
    </location>
</feature>
<dbReference type="Proteomes" id="UP000256269">
    <property type="component" value="Unassembled WGS sequence"/>
</dbReference>
<organism evidence="6 7">
    <name type="scientific">Kutzneria buriramensis</name>
    <dbReference type="NCBI Taxonomy" id="1045776"/>
    <lineage>
        <taxon>Bacteria</taxon>
        <taxon>Bacillati</taxon>
        <taxon>Actinomycetota</taxon>
        <taxon>Actinomycetes</taxon>
        <taxon>Pseudonocardiales</taxon>
        <taxon>Pseudonocardiaceae</taxon>
        <taxon>Kutzneria</taxon>
    </lineage>
</organism>
<protein>
    <submittedName>
        <fullName evidence="6">Helix-turn-helix protein</fullName>
    </submittedName>
</protein>
<dbReference type="PRINTS" id="PR00778">
    <property type="entry name" value="HTHARSR"/>
</dbReference>
<gene>
    <name evidence="6" type="ORF">BCF44_109233</name>
</gene>